<dbReference type="AlphaFoldDB" id="A0A552I131"/>
<dbReference type="InterPro" id="IPR001343">
    <property type="entry name" value="Hemolysn_Ca-bd"/>
</dbReference>
<dbReference type="PRINTS" id="PR00313">
    <property type="entry name" value="CABNDNGRPT"/>
</dbReference>
<accession>A0A552I131</accession>
<comment type="caution">
    <text evidence="4">The sequence shown here is derived from an EMBL/GenBank/DDBJ whole genome shotgun (WGS) entry which is preliminary data.</text>
</comment>
<evidence type="ECO:0000256" key="1">
    <source>
        <dbReference type="ARBA" id="ARBA00004613"/>
    </source>
</evidence>
<dbReference type="InterPro" id="IPR018511">
    <property type="entry name" value="Hemolysin-typ_Ca-bd_CS"/>
</dbReference>
<dbReference type="GO" id="GO:0005509">
    <property type="term" value="F:calcium ion binding"/>
    <property type="evidence" value="ECO:0007669"/>
    <property type="project" value="InterPro"/>
</dbReference>
<dbReference type="Pfam" id="PF00353">
    <property type="entry name" value="HemolysinCabind"/>
    <property type="match status" value="1"/>
</dbReference>
<evidence type="ECO:0000256" key="2">
    <source>
        <dbReference type="ARBA" id="ARBA00022525"/>
    </source>
</evidence>
<evidence type="ECO:0000256" key="3">
    <source>
        <dbReference type="SAM" id="SignalP"/>
    </source>
</evidence>
<keyword evidence="3" id="KW-0732">Signal</keyword>
<evidence type="ECO:0000313" key="4">
    <source>
        <dbReference type="EMBL" id="TRU77183.1"/>
    </source>
</evidence>
<keyword evidence="2" id="KW-0964">Secreted</keyword>
<evidence type="ECO:0000313" key="5">
    <source>
        <dbReference type="Proteomes" id="UP000320674"/>
    </source>
</evidence>
<dbReference type="EMBL" id="SFAZ01000090">
    <property type="protein sequence ID" value="TRU77183.1"/>
    <property type="molecule type" value="Genomic_DNA"/>
</dbReference>
<comment type="subcellular location">
    <subcellularLocation>
        <location evidence="1">Secreted</location>
    </subcellularLocation>
</comment>
<dbReference type="InterPro" id="IPR050557">
    <property type="entry name" value="RTX_toxin/Mannuronan_C5-epim"/>
</dbReference>
<reference evidence="4 5" key="1">
    <citation type="submission" date="2019-01" db="EMBL/GenBank/DDBJ databases">
        <title>Coherence of Microcystis species and biogeography revealed through population genomics.</title>
        <authorList>
            <person name="Perez-Carrascal O.M."/>
            <person name="Terrat Y."/>
            <person name="Giani A."/>
            <person name="Fortin N."/>
            <person name="Tromas N."/>
            <person name="Shapiro B.J."/>
        </authorList>
    </citation>
    <scope>NUCLEOTIDE SEQUENCE [LARGE SCALE GENOMIC DNA]</scope>
    <source>
        <strain evidence="4">Mv_BB_P_19951000_S68D</strain>
    </source>
</reference>
<dbReference type="PANTHER" id="PTHR38340:SF1">
    <property type="entry name" value="S-LAYER PROTEIN"/>
    <property type="match status" value="1"/>
</dbReference>
<organism evidence="4 5">
    <name type="scientific">Microcystis viridis Mv_BB_P_19951000_S68D</name>
    <dbReference type="NCBI Taxonomy" id="2486270"/>
    <lineage>
        <taxon>Bacteria</taxon>
        <taxon>Bacillati</taxon>
        <taxon>Cyanobacteriota</taxon>
        <taxon>Cyanophyceae</taxon>
        <taxon>Oscillatoriophycideae</taxon>
        <taxon>Chroococcales</taxon>
        <taxon>Microcystaceae</taxon>
        <taxon>Microcystis</taxon>
    </lineage>
</organism>
<name>A0A552I131_MICVR</name>
<dbReference type="GO" id="GO:0005576">
    <property type="term" value="C:extracellular region"/>
    <property type="evidence" value="ECO:0007669"/>
    <property type="project" value="UniProtKB-SubCell"/>
</dbReference>
<dbReference type="SUPFAM" id="SSF51120">
    <property type="entry name" value="beta-Roll"/>
    <property type="match status" value="1"/>
</dbReference>
<feature type="non-terminal residue" evidence="4">
    <location>
        <position position="280"/>
    </location>
</feature>
<dbReference type="Gene3D" id="2.150.10.10">
    <property type="entry name" value="Serralysin-like metalloprotease, C-terminal"/>
    <property type="match status" value="1"/>
</dbReference>
<dbReference type="PANTHER" id="PTHR38340">
    <property type="entry name" value="S-LAYER PROTEIN"/>
    <property type="match status" value="1"/>
</dbReference>
<dbReference type="Proteomes" id="UP000320674">
    <property type="component" value="Unassembled WGS sequence"/>
</dbReference>
<dbReference type="InterPro" id="IPR011049">
    <property type="entry name" value="Serralysin-like_metalloprot_C"/>
</dbReference>
<proteinExistence type="predicted"/>
<gene>
    <name evidence="4" type="ORF">EWV77_06050</name>
</gene>
<protein>
    <submittedName>
        <fullName evidence="4">Hemolysin</fullName>
    </submittedName>
</protein>
<feature type="signal peptide" evidence="3">
    <location>
        <begin position="1"/>
        <end position="23"/>
    </location>
</feature>
<dbReference type="PROSITE" id="PS00330">
    <property type="entry name" value="HEMOLYSIN_CALCIUM"/>
    <property type="match status" value="2"/>
</dbReference>
<feature type="chain" id="PRO_5022023658" evidence="3">
    <location>
        <begin position="24"/>
        <end position="280"/>
    </location>
</feature>
<sequence length="280" mass="29746">MITTSRQIPLALVFNYLFQFSNAANFEDAFSTVFDENYDVAKATTLRNQWREGDFGNFPSIEVVGSEVLGTANGAYAASNNKIYLSEGFLATASEAALVWVLLEEYGHFIDAQINSTDAAGDEGRIFAALVMGESLSGAELAQLKAEDDHGFIRINGVNIEIEMANFTGTNGNDTIIGTNDNDSIDGLGGNDSLSGLGGDDILNGGDGNDTLNGGDGNDTLNPGLGIDTVDGNTGTDTLIVDYTNATNLTSGIENTAFTTYIRNRNNGVDLLYYPNIELV</sequence>